<dbReference type="PANTHER" id="PTHR45913">
    <property type="entry name" value="EPM2A-INTERACTING PROTEIN 1"/>
    <property type="match status" value="1"/>
</dbReference>
<evidence type="ECO:0000313" key="2">
    <source>
        <dbReference type="Proteomes" id="UP000031668"/>
    </source>
</evidence>
<keyword evidence="2" id="KW-1185">Reference proteome</keyword>
<evidence type="ECO:0008006" key="3">
    <source>
        <dbReference type="Google" id="ProtNLM"/>
    </source>
</evidence>
<dbReference type="AlphaFoldDB" id="A0A0C2N6F0"/>
<reference evidence="1 2" key="1">
    <citation type="journal article" date="2014" name="Genome Biol. Evol.">
        <title>The genome of the myxosporean Thelohanellus kitauei shows adaptations to nutrient acquisition within its fish host.</title>
        <authorList>
            <person name="Yang Y."/>
            <person name="Xiong J."/>
            <person name="Zhou Z."/>
            <person name="Huo F."/>
            <person name="Miao W."/>
            <person name="Ran C."/>
            <person name="Liu Y."/>
            <person name="Zhang J."/>
            <person name="Feng J."/>
            <person name="Wang M."/>
            <person name="Wang M."/>
            <person name="Wang L."/>
            <person name="Yao B."/>
        </authorList>
    </citation>
    <scope>NUCLEOTIDE SEQUENCE [LARGE SCALE GENOMIC DNA]</scope>
    <source>
        <strain evidence="1">Wuqing</strain>
    </source>
</reference>
<name>A0A0C2N6F0_THEKT</name>
<dbReference type="EMBL" id="JWZT01000012">
    <property type="protein sequence ID" value="KII75191.1"/>
    <property type="molecule type" value="Genomic_DNA"/>
</dbReference>
<evidence type="ECO:0000313" key="1">
    <source>
        <dbReference type="EMBL" id="KII75191.1"/>
    </source>
</evidence>
<dbReference type="Proteomes" id="UP000031668">
    <property type="component" value="Unassembled WGS sequence"/>
</dbReference>
<organism evidence="1 2">
    <name type="scientific">Thelohanellus kitauei</name>
    <name type="common">Myxosporean</name>
    <dbReference type="NCBI Taxonomy" id="669202"/>
    <lineage>
        <taxon>Eukaryota</taxon>
        <taxon>Metazoa</taxon>
        <taxon>Cnidaria</taxon>
        <taxon>Myxozoa</taxon>
        <taxon>Myxosporea</taxon>
        <taxon>Bivalvulida</taxon>
        <taxon>Platysporina</taxon>
        <taxon>Myxobolidae</taxon>
        <taxon>Thelohanellus</taxon>
    </lineage>
</organism>
<comment type="caution">
    <text evidence="1">The sequence shown here is derived from an EMBL/GenBank/DDBJ whole genome shotgun (WGS) entry which is preliminary data.</text>
</comment>
<accession>A0A0C2N6F0</accession>
<sequence>MQGYLSGFQCLVHNESVKTTGNHCLIHRQILAKKTQQQELQNKYNDNYRERTFSPAYLLAYEISLFSQNLIYTPFSLARSPFTVKAENVPETSQEEFTELINSDFAKTHFSSISISQFWIKCLKSYSVISETVLRLLLPFRFTYLCETGFSGLLFIKSEYNIRLDADDDRRGVNSQIIQRIPHLMKQQQDQPSH</sequence>
<dbReference type="PANTHER" id="PTHR45913:SF22">
    <property type="entry name" value="SCAN BOX DOMAIN-CONTAINING PROTEIN"/>
    <property type="match status" value="1"/>
</dbReference>
<dbReference type="OrthoDB" id="10062525at2759"/>
<gene>
    <name evidence="1" type="ORF">RF11_06504</name>
</gene>
<protein>
    <recommendedName>
        <fullName evidence="3">SCAN domain-containing protein 3</fullName>
    </recommendedName>
</protein>
<proteinExistence type="predicted"/>